<sequence length="112" mass="13172">MGDNNTNTSLQAMSYNISCDHIRKLNEIYNKNNEMAYNQHFKCIETAKTDDDRNMRYLTSSYVSKKDCIFTSTEPDELLWAKVFEMNSSMAYKDDNATVKFNENTRRKIISR</sequence>
<evidence type="ECO:0000313" key="1">
    <source>
        <dbReference type="EMBL" id="QHU29482.1"/>
    </source>
</evidence>
<organism evidence="1">
    <name type="scientific">viral metagenome</name>
    <dbReference type="NCBI Taxonomy" id="1070528"/>
    <lineage>
        <taxon>unclassified sequences</taxon>
        <taxon>metagenomes</taxon>
        <taxon>organismal metagenomes</taxon>
    </lineage>
</organism>
<accession>A0A6C0LJX1</accession>
<name>A0A6C0LJX1_9ZZZZ</name>
<protein>
    <submittedName>
        <fullName evidence="1">Uncharacterized protein</fullName>
    </submittedName>
</protein>
<reference evidence="1" key="1">
    <citation type="journal article" date="2020" name="Nature">
        <title>Giant virus diversity and host interactions through global metagenomics.</title>
        <authorList>
            <person name="Schulz F."/>
            <person name="Roux S."/>
            <person name="Paez-Espino D."/>
            <person name="Jungbluth S."/>
            <person name="Walsh D.A."/>
            <person name="Denef V.J."/>
            <person name="McMahon K.D."/>
            <person name="Konstantinidis K.T."/>
            <person name="Eloe-Fadrosh E.A."/>
            <person name="Kyrpides N.C."/>
            <person name="Woyke T."/>
        </authorList>
    </citation>
    <scope>NUCLEOTIDE SEQUENCE</scope>
    <source>
        <strain evidence="1">GVMAG-M-3300027804-48</strain>
    </source>
</reference>
<proteinExistence type="predicted"/>
<dbReference type="AlphaFoldDB" id="A0A6C0LJX1"/>
<dbReference type="EMBL" id="MN740489">
    <property type="protein sequence ID" value="QHU29482.1"/>
    <property type="molecule type" value="Genomic_DNA"/>
</dbReference>